<dbReference type="EMBL" id="KU686192">
    <property type="protein sequence ID" value="AOV57334.1"/>
    <property type="molecule type" value="Genomic_DNA"/>
</dbReference>
<proteinExistence type="predicted"/>
<protein>
    <submittedName>
        <fullName evidence="2">Uncharacterized protein</fullName>
    </submittedName>
</protein>
<accession>A0A1D8KFB2</accession>
<evidence type="ECO:0000313" key="3">
    <source>
        <dbReference type="EMBL" id="AOV58334.1"/>
    </source>
</evidence>
<organism evidence="2 5">
    <name type="scientific">Synechococcus phage S-CAM1</name>
    <dbReference type="NCBI Taxonomy" id="754037"/>
    <lineage>
        <taxon>Viruses</taxon>
        <taxon>Duplodnaviria</taxon>
        <taxon>Heunggongvirae</taxon>
        <taxon>Uroviricota</taxon>
        <taxon>Caudoviricetes</taxon>
        <taxon>Pantevenvirales</taxon>
        <taxon>Kyanoviridae</taxon>
        <taxon>Anaposvirus</taxon>
        <taxon>Anaposvirus socalone</taxon>
    </lineage>
</organism>
<evidence type="ECO:0000313" key="4">
    <source>
        <dbReference type="Proteomes" id="UP000241265"/>
    </source>
</evidence>
<dbReference type="Proteomes" id="UP000241610">
    <property type="component" value="Segment"/>
</dbReference>
<feature type="compositionally biased region" description="Polar residues" evidence="1">
    <location>
        <begin position="56"/>
        <end position="68"/>
    </location>
</feature>
<gene>
    <name evidence="3" type="ORF">C290910_079</name>
    <name evidence="2" type="ORF">N330309_079</name>
</gene>
<dbReference type="EMBL" id="KU686196">
    <property type="protein sequence ID" value="AOV58334.1"/>
    <property type="molecule type" value="Genomic_DNA"/>
</dbReference>
<name>A0A1D8KFB2_9CAUD</name>
<evidence type="ECO:0000256" key="1">
    <source>
        <dbReference type="SAM" id="MobiDB-lite"/>
    </source>
</evidence>
<sequence length="68" mass="7717">MKDYDGYLNKQAEVLNEFDDFCEQFEKRASENFKNADKSDERFKLLQEIAEPGTSAGESISGDTGTEE</sequence>
<feature type="region of interest" description="Disordered" evidence="1">
    <location>
        <begin position="49"/>
        <end position="68"/>
    </location>
</feature>
<reference evidence="4 5" key="1">
    <citation type="journal article" date="2016" name="Virology">
        <title>The genomic content and context of auxiliary metabolic genes in marine cyanomyoviruses.</title>
        <authorList>
            <person name="Crummett L.T."/>
            <person name="Puxty R.J."/>
            <person name="Weihe C."/>
            <person name="Marston M.F."/>
            <person name="Martiny J.B."/>
        </authorList>
    </citation>
    <scope>NUCLEOTIDE SEQUENCE [LARGE SCALE GENOMIC DNA]</scope>
    <source>
        <strain evidence="2">0309SB33</strain>
        <strain evidence="3">0910CC29</strain>
    </source>
</reference>
<dbReference type="Proteomes" id="UP000241265">
    <property type="component" value="Genome"/>
</dbReference>
<evidence type="ECO:0000313" key="2">
    <source>
        <dbReference type="EMBL" id="AOV57334.1"/>
    </source>
</evidence>
<evidence type="ECO:0000313" key="5">
    <source>
        <dbReference type="Proteomes" id="UP000241610"/>
    </source>
</evidence>